<proteinExistence type="predicted"/>
<keyword evidence="3" id="KW-1185">Reference proteome</keyword>
<evidence type="ECO:0008006" key="4">
    <source>
        <dbReference type="Google" id="ProtNLM"/>
    </source>
</evidence>
<reference evidence="2 3" key="1">
    <citation type="submission" date="2021-04" db="EMBL/GenBank/DDBJ databases">
        <title>The genome sequence of Ideonella sp. 3Y2.</title>
        <authorList>
            <person name="Liu Y."/>
        </authorList>
    </citation>
    <scope>NUCLEOTIDE SEQUENCE [LARGE SCALE GENOMIC DNA]</scope>
    <source>
        <strain evidence="2 3">3Y2</strain>
    </source>
</reference>
<evidence type="ECO:0000313" key="2">
    <source>
        <dbReference type="EMBL" id="MBQ0930506.1"/>
    </source>
</evidence>
<protein>
    <recommendedName>
        <fullName evidence="4">Transporter</fullName>
    </recommendedName>
</protein>
<accession>A0A940YCD4</accession>
<keyword evidence="1" id="KW-0732">Signal</keyword>
<organism evidence="2 3">
    <name type="scientific">Ideonella alba</name>
    <dbReference type="NCBI Taxonomy" id="2824118"/>
    <lineage>
        <taxon>Bacteria</taxon>
        <taxon>Pseudomonadati</taxon>
        <taxon>Pseudomonadota</taxon>
        <taxon>Betaproteobacteria</taxon>
        <taxon>Burkholderiales</taxon>
        <taxon>Sphaerotilaceae</taxon>
        <taxon>Ideonella</taxon>
    </lineage>
</organism>
<gene>
    <name evidence="2" type="ORF">KAK03_08400</name>
</gene>
<dbReference type="Proteomes" id="UP000676246">
    <property type="component" value="Unassembled WGS sequence"/>
</dbReference>
<comment type="caution">
    <text evidence="2">The sequence shown here is derived from an EMBL/GenBank/DDBJ whole genome shotgun (WGS) entry which is preliminary data.</text>
</comment>
<feature type="chain" id="PRO_5037047253" description="Transporter" evidence="1">
    <location>
        <begin position="24"/>
        <end position="321"/>
    </location>
</feature>
<evidence type="ECO:0000256" key="1">
    <source>
        <dbReference type="SAM" id="SignalP"/>
    </source>
</evidence>
<dbReference type="AlphaFoldDB" id="A0A940YCD4"/>
<sequence>MHLHVAVAAALSVAALAPALSHASCGSTSCSLMTDRFAQSATGAHTGWSLDLRLESLTQDRLREGTTTVAPADVTNEEALERHTRNTSLITTIGYAPDADWSFALRVPLLRRDHLHTLFDEDTGALAADERWRFTRLGDVQLVARRQFTTADADTSWAFFGGLKLPTGSSTVANANGDRAERALQPGTGTTDVVLGGAWRRAMGPTDALFGQASWSGALAAHRDFKPGQRIEAALGWSHAFSPTLGSVVQLNARRRGRDSGAEAEPDLSGSTTVDFSPGLTLAVGPQATLYAYLQLPVYQQVNGLQLVPRRALAVGWTMDF</sequence>
<dbReference type="EMBL" id="JAGQDD010000004">
    <property type="protein sequence ID" value="MBQ0930506.1"/>
    <property type="molecule type" value="Genomic_DNA"/>
</dbReference>
<dbReference type="RefSeq" id="WP_210853299.1">
    <property type="nucleotide sequence ID" value="NZ_JAGQDD010000004.1"/>
</dbReference>
<name>A0A940YCD4_9BURK</name>
<feature type="signal peptide" evidence="1">
    <location>
        <begin position="1"/>
        <end position="23"/>
    </location>
</feature>
<evidence type="ECO:0000313" key="3">
    <source>
        <dbReference type="Proteomes" id="UP000676246"/>
    </source>
</evidence>